<dbReference type="GO" id="GO:0016020">
    <property type="term" value="C:membrane"/>
    <property type="evidence" value="ECO:0007669"/>
    <property type="project" value="InterPro"/>
</dbReference>
<feature type="domain" description="Signal transduction histidine kinase subgroup 3 dimerisation and phosphoacceptor" evidence="10">
    <location>
        <begin position="226"/>
        <end position="291"/>
    </location>
</feature>
<feature type="transmembrane region" description="Helical" evidence="9">
    <location>
        <begin position="125"/>
        <end position="148"/>
    </location>
</feature>
<evidence type="ECO:0000313" key="12">
    <source>
        <dbReference type="EMBL" id="MBB3041885.1"/>
    </source>
</evidence>
<evidence type="ECO:0000313" key="13">
    <source>
        <dbReference type="Proteomes" id="UP000589626"/>
    </source>
</evidence>
<proteinExistence type="predicted"/>
<keyword evidence="4" id="KW-0808">Transferase</keyword>
<organism evidence="12 13">
    <name type="scientific">Nocardioides soli</name>
    <dbReference type="NCBI Taxonomy" id="1036020"/>
    <lineage>
        <taxon>Bacteria</taxon>
        <taxon>Bacillati</taxon>
        <taxon>Actinomycetota</taxon>
        <taxon>Actinomycetes</taxon>
        <taxon>Propionibacteriales</taxon>
        <taxon>Nocardioidaceae</taxon>
        <taxon>Nocardioides</taxon>
    </lineage>
</organism>
<dbReference type="Gene3D" id="3.30.565.10">
    <property type="entry name" value="Histidine kinase-like ATPase, C-terminal domain"/>
    <property type="match status" value="1"/>
</dbReference>
<keyword evidence="8" id="KW-0902">Two-component regulatory system</keyword>
<keyword evidence="9" id="KW-1133">Transmembrane helix</keyword>
<accession>A0A7W4Z1S2</accession>
<dbReference type="CDD" id="cd16917">
    <property type="entry name" value="HATPase_UhpB-NarQ-NarX-like"/>
    <property type="match status" value="1"/>
</dbReference>
<dbReference type="Gene3D" id="1.20.5.1930">
    <property type="match status" value="1"/>
</dbReference>
<feature type="transmembrane region" description="Helical" evidence="9">
    <location>
        <begin position="36"/>
        <end position="54"/>
    </location>
</feature>
<dbReference type="InterPro" id="IPR011712">
    <property type="entry name" value="Sig_transdc_His_kin_sub3_dim/P"/>
</dbReference>
<dbReference type="PANTHER" id="PTHR24421">
    <property type="entry name" value="NITRATE/NITRITE SENSOR PROTEIN NARX-RELATED"/>
    <property type="match status" value="1"/>
</dbReference>
<evidence type="ECO:0000256" key="7">
    <source>
        <dbReference type="ARBA" id="ARBA00022840"/>
    </source>
</evidence>
<evidence type="ECO:0000256" key="8">
    <source>
        <dbReference type="ARBA" id="ARBA00023012"/>
    </source>
</evidence>
<dbReference type="InterPro" id="IPR050482">
    <property type="entry name" value="Sensor_HK_TwoCompSys"/>
</dbReference>
<dbReference type="GO" id="GO:0000155">
    <property type="term" value="F:phosphorelay sensor kinase activity"/>
    <property type="evidence" value="ECO:0007669"/>
    <property type="project" value="InterPro"/>
</dbReference>
<evidence type="ECO:0000256" key="9">
    <source>
        <dbReference type="SAM" id="Phobius"/>
    </source>
</evidence>
<evidence type="ECO:0000256" key="5">
    <source>
        <dbReference type="ARBA" id="ARBA00022741"/>
    </source>
</evidence>
<feature type="domain" description="Putative sensor" evidence="11">
    <location>
        <begin position="36"/>
        <end position="195"/>
    </location>
</feature>
<dbReference type="SUPFAM" id="SSF55874">
    <property type="entry name" value="ATPase domain of HSP90 chaperone/DNA topoisomerase II/histidine kinase"/>
    <property type="match status" value="1"/>
</dbReference>
<feature type="transmembrane region" description="Helical" evidence="9">
    <location>
        <begin position="160"/>
        <end position="184"/>
    </location>
</feature>
<dbReference type="GO" id="GO:0005524">
    <property type="term" value="F:ATP binding"/>
    <property type="evidence" value="ECO:0007669"/>
    <property type="project" value="UniProtKB-KW"/>
</dbReference>
<comment type="catalytic activity">
    <reaction evidence="1">
        <text>ATP + protein L-histidine = ADP + protein N-phospho-L-histidine.</text>
        <dbReference type="EC" id="2.7.13.3"/>
    </reaction>
</comment>
<dbReference type="InterPro" id="IPR025828">
    <property type="entry name" value="Put_sensor_dom"/>
</dbReference>
<dbReference type="InterPro" id="IPR036890">
    <property type="entry name" value="HATPase_C_sf"/>
</dbReference>
<sequence length="413" mass="43453">MTDWTVMWVRRIGSLRPTPVDEDGLVDRLRLTAVSLGYALAMAPALALAILSILCIPLGLVTVGFALAFAVVPATAALTAVHRRVSGALLGEELRAAYADTTGTNLFTRPARWVTDRVRWRDVGFLWFSATGGFVLSLLPVAMLTFPFSSLVQAIVFGGWVQWLLALLGGPVLVGWWCAAPALVRARALAERGILGHSRVEELEQRVTEVTESRAETLDHSAAEVRRIERDLHDGAQARIAAVGMNVGLAEKLLESDPAAAAELLREARESTITALEDLRSVVRGIHPPALADRGLAGGIEALALPLPLPVTVALDVPAGLPDPVESAAYFAVAECLANTAKHAAATRAWVTGAYADGVLRLVVGDDGRGGADPAGSGLSGVARRLAAFDGRLDVLSPAGGPTVVTMEVPCGR</sequence>
<keyword evidence="7" id="KW-0067">ATP-binding</keyword>
<feature type="transmembrane region" description="Helical" evidence="9">
    <location>
        <begin position="60"/>
        <end position="81"/>
    </location>
</feature>
<evidence type="ECO:0000256" key="2">
    <source>
        <dbReference type="ARBA" id="ARBA00012438"/>
    </source>
</evidence>
<evidence type="ECO:0000256" key="4">
    <source>
        <dbReference type="ARBA" id="ARBA00022679"/>
    </source>
</evidence>
<dbReference type="EC" id="2.7.13.3" evidence="2"/>
<keyword evidence="6 12" id="KW-0418">Kinase</keyword>
<comment type="caution">
    <text evidence="12">The sequence shown here is derived from an EMBL/GenBank/DDBJ whole genome shotgun (WGS) entry which is preliminary data.</text>
</comment>
<keyword evidence="3" id="KW-0597">Phosphoprotein</keyword>
<keyword evidence="9" id="KW-0472">Membrane</keyword>
<name>A0A7W4Z1S2_9ACTN</name>
<dbReference type="Proteomes" id="UP000589626">
    <property type="component" value="Unassembled WGS sequence"/>
</dbReference>
<dbReference type="RefSeq" id="WP_183591742.1">
    <property type="nucleotide sequence ID" value="NZ_JACHWR010000001.1"/>
</dbReference>
<gene>
    <name evidence="12" type="ORF">FHU40_001686</name>
</gene>
<evidence type="ECO:0000259" key="11">
    <source>
        <dbReference type="Pfam" id="PF13796"/>
    </source>
</evidence>
<protein>
    <recommendedName>
        <fullName evidence="2">histidine kinase</fullName>
        <ecNumber evidence="2">2.7.13.3</ecNumber>
    </recommendedName>
</protein>
<dbReference type="Pfam" id="PF13796">
    <property type="entry name" value="Sensor"/>
    <property type="match status" value="1"/>
</dbReference>
<dbReference type="GO" id="GO:0046983">
    <property type="term" value="F:protein dimerization activity"/>
    <property type="evidence" value="ECO:0007669"/>
    <property type="project" value="InterPro"/>
</dbReference>
<evidence type="ECO:0000259" key="10">
    <source>
        <dbReference type="Pfam" id="PF07730"/>
    </source>
</evidence>
<keyword evidence="5" id="KW-0547">Nucleotide-binding</keyword>
<keyword evidence="13" id="KW-1185">Reference proteome</keyword>
<dbReference type="PANTHER" id="PTHR24421:SF10">
    <property type="entry name" value="NITRATE_NITRITE SENSOR PROTEIN NARQ"/>
    <property type="match status" value="1"/>
</dbReference>
<dbReference type="AlphaFoldDB" id="A0A7W4Z1S2"/>
<evidence type="ECO:0000256" key="3">
    <source>
        <dbReference type="ARBA" id="ARBA00022553"/>
    </source>
</evidence>
<reference evidence="12 13" key="1">
    <citation type="submission" date="2020-08" db="EMBL/GenBank/DDBJ databases">
        <title>Sequencing the genomes of 1000 actinobacteria strains.</title>
        <authorList>
            <person name="Klenk H.-P."/>
        </authorList>
    </citation>
    <scope>NUCLEOTIDE SEQUENCE [LARGE SCALE GENOMIC DNA]</scope>
    <source>
        <strain evidence="12 13">DSM 105498</strain>
    </source>
</reference>
<dbReference type="Pfam" id="PF07730">
    <property type="entry name" value="HisKA_3"/>
    <property type="match status" value="1"/>
</dbReference>
<keyword evidence="9" id="KW-0812">Transmembrane</keyword>
<dbReference type="EMBL" id="JACHWR010000001">
    <property type="protein sequence ID" value="MBB3041885.1"/>
    <property type="molecule type" value="Genomic_DNA"/>
</dbReference>
<evidence type="ECO:0000256" key="6">
    <source>
        <dbReference type="ARBA" id="ARBA00022777"/>
    </source>
</evidence>
<evidence type="ECO:0000256" key="1">
    <source>
        <dbReference type="ARBA" id="ARBA00000085"/>
    </source>
</evidence>